<name>A0A644X9D1_9ZZZZ</name>
<evidence type="ECO:0000313" key="2">
    <source>
        <dbReference type="EMBL" id="MPM12458.1"/>
    </source>
</evidence>
<comment type="caution">
    <text evidence="2">The sequence shown here is derived from an EMBL/GenBank/DDBJ whole genome shotgun (WGS) entry which is preliminary data.</text>
</comment>
<reference evidence="2" key="1">
    <citation type="submission" date="2019-08" db="EMBL/GenBank/DDBJ databases">
        <authorList>
            <person name="Kucharzyk K."/>
            <person name="Murdoch R.W."/>
            <person name="Higgins S."/>
            <person name="Loffler F."/>
        </authorList>
    </citation>
    <scope>NUCLEOTIDE SEQUENCE</scope>
</reference>
<gene>
    <name evidence="2" type="ORF">SDC9_58811</name>
</gene>
<dbReference type="Pfam" id="PF00395">
    <property type="entry name" value="SLH"/>
    <property type="match status" value="1"/>
</dbReference>
<protein>
    <recommendedName>
        <fullName evidence="1">SLH domain-containing protein</fullName>
    </recommendedName>
</protein>
<evidence type="ECO:0000259" key="1">
    <source>
        <dbReference type="Pfam" id="PF00395"/>
    </source>
</evidence>
<proteinExistence type="predicted"/>
<organism evidence="2">
    <name type="scientific">bioreactor metagenome</name>
    <dbReference type="NCBI Taxonomy" id="1076179"/>
    <lineage>
        <taxon>unclassified sequences</taxon>
        <taxon>metagenomes</taxon>
        <taxon>ecological metagenomes</taxon>
    </lineage>
</organism>
<dbReference type="EMBL" id="VSSQ01001975">
    <property type="protein sequence ID" value="MPM12458.1"/>
    <property type="molecule type" value="Genomic_DNA"/>
</dbReference>
<accession>A0A644X9D1</accession>
<sequence length="187" mass="20060">MDAKSGQPVKIENKSQLNGITYSDISGSWVKEPAETLAKYGVGWLGGVMKPNVALTQFDLICLLASTGGYLYDPTSGDESQKNTVYQYAYSMGLITRSQRDDDLVITRGELVKYILTAGGFGNAAKLKGIWRCDFADGASIPEKYLSYAALAQGLGLATGVDGGNFAAGRTATRAEGLMMLYHFMAQ</sequence>
<dbReference type="AlphaFoldDB" id="A0A644X9D1"/>
<dbReference type="InterPro" id="IPR001119">
    <property type="entry name" value="SLH_dom"/>
</dbReference>
<feature type="domain" description="SLH" evidence="1">
    <location>
        <begin position="135"/>
        <end position="176"/>
    </location>
</feature>